<reference evidence="1" key="1">
    <citation type="journal article" date="2022" name="Gene">
        <title>A genome-led study on the pathogenesis of Fusobacterium necrophorum infections.</title>
        <authorList>
            <person name="Thapa G."/>
            <person name="Jayal A."/>
            <person name="Sikazwe E."/>
            <person name="Perry T."/>
            <person name="Mohammed Al Balushi A."/>
            <person name="Livingstone P."/>
        </authorList>
    </citation>
    <scope>NUCLEOTIDE SEQUENCE</scope>
    <source>
        <strain evidence="1">BRON_8</strain>
    </source>
</reference>
<name>A0AAW6WEY1_9FUSO</name>
<dbReference type="EMBL" id="JAMGTK010000034">
    <property type="protein sequence ID" value="MDK4512987.1"/>
    <property type="molecule type" value="Genomic_DNA"/>
</dbReference>
<proteinExistence type="predicted"/>
<organism evidence="1 2">
    <name type="scientific">Fusobacterium necrophorum</name>
    <dbReference type="NCBI Taxonomy" id="859"/>
    <lineage>
        <taxon>Bacteria</taxon>
        <taxon>Fusobacteriati</taxon>
        <taxon>Fusobacteriota</taxon>
        <taxon>Fusobacteriia</taxon>
        <taxon>Fusobacteriales</taxon>
        <taxon>Fusobacteriaceae</taxon>
        <taxon>Fusobacterium</taxon>
    </lineage>
</organism>
<sequence>MSLPISFSLPTGVSEIVLAKAIEIFMGKNKLKVIPVTWYRNEHFFMMKVQIWYDRAPGVINEILLENQSTPNIIYPVNKMVYESIASDGRLWEMNLGNIQSFFDEYINYFNDLISISPESPACISLIFRMNKDDNLDDYRIIIKSDKKIESFKIIDFLSEVPNTLEYASQRGIDIEECKKSNDFLYNY</sequence>
<protein>
    <submittedName>
        <fullName evidence="1">Uncharacterized protein</fullName>
    </submittedName>
</protein>
<dbReference type="RefSeq" id="WP_062624478.1">
    <property type="nucleotide sequence ID" value="NZ_JAMGSS010000064.1"/>
</dbReference>
<dbReference type="AlphaFoldDB" id="A0AAW6WEY1"/>
<comment type="caution">
    <text evidence="1">The sequence shown here is derived from an EMBL/GenBank/DDBJ whole genome shotgun (WGS) entry which is preliminary data.</text>
</comment>
<keyword evidence="2" id="KW-1185">Reference proteome</keyword>
<evidence type="ECO:0000313" key="2">
    <source>
        <dbReference type="Proteomes" id="UP001173223"/>
    </source>
</evidence>
<accession>A0AAW6WEY1</accession>
<evidence type="ECO:0000313" key="1">
    <source>
        <dbReference type="EMBL" id="MDK4512987.1"/>
    </source>
</evidence>
<dbReference type="Proteomes" id="UP001173223">
    <property type="component" value="Unassembled WGS sequence"/>
</dbReference>
<gene>
    <name evidence="1" type="ORF">MWG07_12070</name>
</gene>
<reference evidence="1" key="2">
    <citation type="submission" date="2022-04" db="EMBL/GenBank/DDBJ databases">
        <authorList>
            <person name="Livingstone P.G."/>
        </authorList>
    </citation>
    <scope>NUCLEOTIDE SEQUENCE</scope>
    <source>
        <strain evidence="1">BRON_8</strain>
    </source>
</reference>